<evidence type="ECO:0000259" key="15">
    <source>
        <dbReference type="PROSITE" id="PS51103"/>
    </source>
</evidence>
<dbReference type="SUPFAM" id="SSF51261">
    <property type="entry name" value="Duplicated hybrid motif"/>
    <property type="match status" value="1"/>
</dbReference>
<evidence type="ECO:0000259" key="13">
    <source>
        <dbReference type="PROSITE" id="PS51093"/>
    </source>
</evidence>
<feature type="domain" description="PTS EIIC type-1" evidence="15">
    <location>
        <begin position="1"/>
        <end position="394"/>
    </location>
</feature>
<evidence type="ECO:0000256" key="12">
    <source>
        <dbReference type="SAM" id="Phobius"/>
    </source>
</evidence>
<dbReference type="EMBL" id="JAADJU010000002">
    <property type="protein sequence ID" value="NMP26293.1"/>
    <property type="molecule type" value="Genomic_DNA"/>
</dbReference>
<dbReference type="PROSITE" id="PS51093">
    <property type="entry name" value="PTS_EIIA_TYPE_1"/>
    <property type="match status" value="1"/>
</dbReference>
<dbReference type="Gene3D" id="2.70.70.10">
    <property type="entry name" value="Glucose Permease (Domain IIA)"/>
    <property type="match status" value="1"/>
</dbReference>
<feature type="domain" description="PTS EIIA type-1" evidence="13">
    <location>
        <begin position="548"/>
        <end position="652"/>
    </location>
</feature>
<dbReference type="PROSITE" id="PS01035">
    <property type="entry name" value="PTS_EIIB_TYPE_1_CYS"/>
    <property type="match status" value="1"/>
</dbReference>
<organism evidence="16 17">
    <name type="scientific">Rouxiella aceris</name>
    <dbReference type="NCBI Taxonomy" id="2703884"/>
    <lineage>
        <taxon>Bacteria</taxon>
        <taxon>Pseudomonadati</taxon>
        <taxon>Pseudomonadota</taxon>
        <taxon>Gammaproteobacteria</taxon>
        <taxon>Enterobacterales</taxon>
        <taxon>Yersiniaceae</taxon>
        <taxon>Rouxiella</taxon>
    </lineage>
</organism>
<dbReference type="GO" id="GO:0015572">
    <property type="term" value="F:N-acetylglucosamine transmembrane transporter activity"/>
    <property type="evidence" value="ECO:0007669"/>
    <property type="project" value="InterPro"/>
</dbReference>
<dbReference type="Pfam" id="PF00358">
    <property type="entry name" value="PTS_EIIA_1"/>
    <property type="match status" value="1"/>
</dbReference>
<comment type="subcellular location">
    <subcellularLocation>
        <location evidence="1">Cell membrane</location>
        <topology evidence="1">Multi-pass membrane protein</topology>
    </subcellularLocation>
</comment>
<dbReference type="NCBIfam" id="TIGR00830">
    <property type="entry name" value="PTBA"/>
    <property type="match status" value="1"/>
</dbReference>
<dbReference type="GO" id="GO:0090563">
    <property type="term" value="F:protein-phosphocysteine-sugar phosphotransferase activity"/>
    <property type="evidence" value="ECO:0007669"/>
    <property type="project" value="TreeGrafter"/>
</dbReference>
<evidence type="ECO:0000256" key="5">
    <source>
        <dbReference type="ARBA" id="ARBA00022679"/>
    </source>
</evidence>
<evidence type="ECO:0000256" key="7">
    <source>
        <dbReference type="ARBA" id="ARBA00022692"/>
    </source>
</evidence>
<evidence type="ECO:0000256" key="9">
    <source>
        <dbReference type="ARBA" id="ARBA00022989"/>
    </source>
</evidence>
<gene>
    <name evidence="16" type="ORF">GW590_05360</name>
</gene>
<feature type="transmembrane region" description="Helical" evidence="12">
    <location>
        <begin position="155"/>
        <end position="178"/>
    </location>
</feature>
<proteinExistence type="predicted"/>
<keyword evidence="17" id="KW-1185">Reference proteome</keyword>
<keyword evidence="8" id="KW-0418">Kinase</keyword>
<feature type="active site" description="Phosphocysteine intermediate; for EIIB activity" evidence="11">
    <location>
        <position position="442"/>
    </location>
</feature>
<evidence type="ECO:0000256" key="10">
    <source>
        <dbReference type="ARBA" id="ARBA00023136"/>
    </source>
</evidence>
<keyword evidence="5" id="KW-0808">Transferase</keyword>
<comment type="caution">
    <text evidence="16">The sequence shown here is derived from an EMBL/GenBank/DDBJ whole genome shotgun (WGS) entry which is preliminary data.</text>
</comment>
<dbReference type="NCBIfam" id="TIGR00826">
    <property type="entry name" value="EIIB_glc"/>
    <property type="match status" value="1"/>
</dbReference>
<dbReference type="InterPro" id="IPR010974">
    <property type="entry name" value="PTS_IIBC_nag"/>
</dbReference>
<evidence type="ECO:0000256" key="1">
    <source>
        <dbReference type="ARBA" id="ARBA00004651"/>
    </source>
</evidence>
<dbReference type="CDD" id="cd00212">
    <property type="entry name" value="PTS_IIB_glc"/>
    <property type="match status" value="1"/>
</dbReference>
<keyword evidence="9 12" id="KW-1133">Transmembrane helix</keyword>
<feature type="transmembrane region" description="Helical" evidence="12">
    <location>
        <begin position="358"/>
        <end position="378"/>
    </location>
</feature>
<name>A0A848MGM7_9GAMM</name>
<feature type="transmembrane region" description="Helical" evidence="12">
    <location>
        <begin position="282"/>
        <end position="300"/>
    </location>
</feature>
<feature type="transmembrane region" description="Helical" evidence="12">
    <location>
        <begin position="46"/>
        <end position="70"/>
    </location>
</feature>
<dbReference type="PANTHER" id="PTHR30009">
    <property type="entry name" value="CYTOCHROME C-TYPE SYNTHESIS PROTEIN AND PTS TRANSMEMBRANE COMPONENT"/>
    <property type="match status" value="1"/>
</dbReference>
<evidence type="ECO:0000256" key="3">
    <source>
        <dbReference type="ARBA" id="ARBA00022475"/>
    </source>
</evidence>
<feature type="domain" description="PTS EIIB type-1" evidence="14">
    <location>
        <begin position="420"/>
        <end position="502"/>
    </location>
</feature>
<dbReference type="InterPro" id="IPR003352">
    <property type="entry name" value="PTS_EIIC"/>
</dbReference>
<dbReference type="SUPFAM" id="SSF55604">
    <property type="entry name" value="Glucose permease domain IIB"/>
    <property type="match status" value="1"/>
</dbReference>
<dbReference type="Proteomes" id="UP000585363">
    <property type="component" value="Unassembled WGS sequence"/>
</dbReference>
<evidence type="ECO:0000256" key="11">
    <source>
        <dbReference type="PROSITE-ProRule" id="PRU00421"/>
    </source>
</evidence>
<protein>
    <submittedName>
        <fullName evidence="16">PTS transporter subunit EIIC</fullName>
    </submittedName>
</protein>
<dbReference type="InterPro" id="IPR018113">
    <property type="entry name" value="PTrfase_EIIB_Cys"/>
</dbReference>
<dbReference type="PROSITE" id="PS51103">
    <property type="entry name" value="PTS_EIIC_TYPE_1"/>
    <property type="match status" value="1"/>
</dbReference>
<evidence type="ECO:0000313" key="16">
    <source>
        <dbReference type="EMBL" id="NMP26293.1"/>
    </source>
</evidence>
<keyword evidence="3" id="KW-1003">Cell membrane</keyword>
<evidence type="ECO:0000313" key="17">
    <source>
        <dbReference type="Proteomes" id="UP000585363"/>
    </source>
</evidence>
<dbReference type="AlphaFoldDB" id="A0A848MGM7"/>
<reference evidence="16 17" key="1">
    <citation type="submission" date="2020-01" db="EMBL/GenBank/DDBJ databases">
        <authorList>
            <person name="Lee S.D."/>
        </authorList>
    </citation>
    <scope>NUCLEOTIDE SEQUENCE [LARGE SCALE GENOMIC DNA]</scope>
    <source>
        <strain evidence="16 17">SAP-1</strain>
    </source>
</reference>
<feature type="transmembrane region" description="Helical" evidence="12">
    <location>
        <begin position="256"/>
        <end position="275"/>
    </location>
</feature>
<dbReference type="NCBIfam" id="TIGR01998">
    <property type="entry name" value="PTS-II-BC-nag"/>
    <property type="match status" value="1"/>
</dbReference>
<dbReference type="PROSITE" id="PS51098">
    <property type="entry name" value="PTS_EIIB_TYPE_1"/>
    <property type="match status" value="1"/>
</dbReference>
<evidence type="ECO:0000256" key="2">
    <source>
        <dbReference type="ARBA" id="ARBA00022448"/>
    </source>
</evidence>
<dbReference type="GO" id="GO:0015764">
    <property type="term" value="P:N-acetylglucosamine transport"/>
    <property type="evidence" value="ECO:0007669"/>
    <property type="project" value="TreeGrafter"/>
</dbReference>
<dbReference type="Pfam" id="PF00367">
    <property type="entry name" value="PTS_EIIB"/>
    <property type="match status" value="1"/>
</dbReference>
<sequence>MNILSYLQKIGRALMVPVATLPAAAILMGVGYWIDPVGWGGDNALAAFFIKSGSAIIENMSVLFAIGVAYGMSKDKDGAAALTGFVGFLVLTTLCSPAAVSMIQKIPLAQVPAAFGKINNQFVGILVGIISAELYNRFSHVELPKALSFFSGRRLVPILTSFLMILVAFILMYIWPLIFNGLVTLGMHIQHLGSAGAGIYAFFNRLLIPVGLHHALNSVFWFDVAGINDIPNFLGGQESINAGKATVGITGRYQAGFFPIMMFGLPGAALAIYHCARPENRAKVGGIMLAAAFASFFTGITEPLEFSFMFVAPVLYFIHALLTGVSVFIAASMHWIAGFGFSAGLVDMVLSSRNPLATQWYMLIPQGLVFFVVYYVVFRFTIKKFNLLTPGRELAVAGDESDGYNVDVETPASSKADETAALARRYISAIGGSENLTGIDACITRLRLNVKDSGLVNETLAKRLGASGVIRLNKQSVQVIVGTRAEIIAGAMRTVMLSGPVAAVTAAPTAAAVAESPVQAVVKSNKPIVEKLVSPITGDVVALAQVPDEAFASKAVGDGVAIRPTGKIVVAPANGVVVKIFNTNHAFCLETEAGAEVVVHMGIDTVALNGQGFTRLVEEGETVTAGQPILELDLAYLNANARSMISPVVVSNMDDYSGLATLATGTVVAGESVLYEIQAK</sequence>
<keyword evidence="7 12" id="KW-0812">Transmembrane</keyword>
<feature type="transmembrane region" description="Helical" evidence="12">
    <location>
        <begin position="306"/>
        <end position="328"/>
    </location>
</feature>
<accession>A0A848MGM7</accession>
<dbReference type="InterPro" id="IPR013013">
    <property type="entry name" value="PTS_EIIC_1"/>
</dbReference>
<keyword evidence="4" id="KW-0762">Sugar transport</keyword>
<dbReference type="InterPro" id="IPR001996">
    <property type="entry name" value="PTS_IIB_1"/>
</dbReference>
<feature type="transmembrane region" description="Helical" evidence="12">
    <location>
        <begin position="12"/>
        <end position="34"/>
    </location>
</feature>
<dbReference type="CDD" id="cd00210">
    <property type="entry name" value="PTS_IIA_glc"/>
    <property type="match status" value="1"/>
</dbReference>
<dbReference type="InterPro" id="IPR001127">
    <property type="entry name" value="PTS_EIIA_1_perm"/>
</dbReference>
<dbReference type="InterPro" id="IPR050429">
    <property type="entry name" value="PTS_Glucose_EIICBA"/>
</dbReference>
<dbReference type="Pfam" id="PF02378">
    <property type="entry name" value="PTS_EIIC"/>
    <property type="match status" value="1"/>
</dbReference>
<dbReference type="GO" id="GO:0008982">
    <property type="term" value="F:protein-N(PI)-phosphohistidine-sugar phosphotransferase activity"/>
    <property type="evidence" value="ECO:0007669"/>
    <property type="project" value="InterPro"/>
</dbReference>
<keyword evidence="6" id="KW-0598">Phosphotransferase system</keyword>
<dbReference type="Gene3D" id="3.30.1360.60">
    <property type="entry name" value="Glucose permease domain IIB"/>
    <property type="match status" value="1"/>
</dbReference>
<evidence type="ECO:0000256" key="6">
    <source>
        <dbReference type="ARBA" id="ARBA00022683"/>
    </source>
</evidence>
<feature type="transmembrane region" description="Helical" evidence="12">
    <location>
        <begin position="82"/>
        <end position="103"/>
    </location>
</feature>
<dbReference type="FunFam" id="2.70.70.10:FF:000001">
    <property type="entry name" value="PTS system glucose-specific IIA component"/>
    <property type="match status" value="1"/>
</dbReference>
<dbReference type="GO" id="GO:0009401">
    <property type="term" value="P:phosphoenolpyruvate-dependent sugar phosphotransferase system"/>
    <property type="evidence" value="ECO:0007669"/>
    <property type="project" value="UniProtKB-KW"/>
</dbReference>
<dbReference type="GO" id="GO:0005886">
    <property type="term" value="C:plasma membrane"/>
    <property type="evidence" value="ECO:0007669"/>
    <property type="project" value="UniProtKB-SubCell"/>
</dbReference>
<dbReference type="PANTHER" id="PTHR30009:SF4">
    <property type="entry name" value="PTS SYSTEM N-ACETYLGLUCOSAMINE-SPECIFIC EIICBA COMPONENT"/>
    <property type="match status" value="1"/>
</dbReference>
<evidence type="ECO:0000259" key="14">
    <source>
        <dbReference type="PROSITE" id="PS51098"/>
    </source>
</evidence>
<keyword evidence="10 12" id="KW-0472">Membrane</keyword>
<dbReference type="GO" id="GO:0019866">
    <property type="term" value="C:organelle inner membrane"/>
    <property type="evidence" value="ECO:0007669"/>
    <property type="project" value="InterPro"/>
</dbReference>
<dbReference type="InterPro" id="IPR036878">
    <property type="entry name" value="Glu_permease_IIB"/>
</dbReference>
<reference evidence="16 17" key="2">
    <citation type="submission" date="2020-06" db="EMBL/GenBank/DDBJ databases">
        <title>Polyphasic characterization of a Rahnella strain isolated from tree sap.</title>
        <authorList>
            <person name="Kim I.S."/>
        </authorList>
    </citation>
    <scope>NUCLEOTIDE SEQUENCE [LARGE SCALE GENOMIC DNA]</scope>
    <source>
        <strain evidence="16 17">SAP-1</strain>
    </source>
</reference>
<dbReference type="GO" id="GO:0016301">
    <property type="term" value="F:kinase activity"/>
    <property type="evidence" value="ECO:0007669"/>
    <property type="project" value="UniProtKB-KW"/>
</dbReference>
<dbReference type="RefSeq" id="WP_169401973.1">
    <property type="nucleotide sequence ID" value="NZ_JAADJU010000002.1"/>
</dbReference>
<evidence type="ECO:0000256" key="8">
    <source>
        <dbReference type="ARBA" id="ARBA00022777"/>
    </source>
</evidence>
<evidence type="ECO:0000256" key="4">
    <source>
        <dbReference type="ARBA" id="ARBA00022597"/>
    </source>
</evidence>
<dbReference type="InterPro" id="IPR011055">
    <property type="entry name" value="Dup_hybrid_motif"/>
</dbReference>
<dbReference type="PROSITE" id="PS00371">
    <property type="entry name" value="PTS_EIIA_TYPE_1_HIS"/>
    <property type="match status" value="1"/>
</dbReference>
<keyword evidence="2" id="KW-0813">Transport</keyword>